<dbReference type="PANTHER" id="PTHR30074">
    <property type="entry name" value="FORMATE DEHYDROGENASE, NITRATE-INDUCIBLE, CYTOCHROME B556 FDN SUBUNIT"/>
    <property type="match status" value="1"/>
</dbReference>
<feature type="transmembrane region" description="Helical" evidence="6">
    <location>
        <begin position="293"/>
        <end position="315"/>
    </location>
</feature>
<feature type="transmembrane region" description="Helical" evidence="6">
    <location>
        <begin position="255"/>
        <end position="273"/>
    </location>
</feature>
<feature type="transmembrane region" description="Helical" evidence="6">
    <location>
        <begin position="93"/>
        <end position="112"/>
    </location>
</feature>
<keyword evidence="3 6" id="KW-0812">Transmembrane</keyword>
<gene>
    <name evidence="7" type="primary">hybB_3</name>
    <name evidence="7" type="ORF">AMOR_31120</name>
</gene>
<proteinExistence type="predicted"/>
<dbReference type="EMBL" id="AP025591">
    <property type="protein sequence ID" value="BDG04116.1"/>
    <property type="molecule type" value="Genomic_DNA"/>
</dbReference>
<accession>A0ABM7WX74</accession>
<sequence>MSAHGHPKAIGGRMLDPLMKVLLVLFGISAAVMGYRFLTGIGPVSNMTDGFTWGIWEPVNVVVFTGIGAGAYAVGLLCYLLNKGKYHGLVRPAVLVGAISYTLGASSIVVALGRYWNAYWLAWLPYWNLGSALLEVAVCVLSYVMVLWVEVLPAVFDGAAQSKSPTWSAFGKKWGARLALAMPFIIALAILLPSMHQSSLGGLMLIAGPKIHPLWHTALLPTLFLVSCLSMGFGAVVILVNLLRLSWDAKADQRLFADMSRVNAGLLFFYVALRLGDIALHGKLRFLGANFPTFLFACELALFLAPAIMFISPAVQQNRGRLFGAALLAVAAGAAYRVDSYMTMYRPAGWTDGVANPSGWNYWPSLGELSVTIGMAAIGVAIFIFISRKFPVVVVQDARTHSNLGAGPVKAVASR</sequence>
<keyword evidence="2" id="KW-1003">Cell membrane</keyword>
<dbReference type="RefSeq" id="WP_248352489.1">
    <property type="nucleotide sequence ID" value="NZ_AP025591.1"/>
</dbReference>
<keyword evidence="5 6" id="KW-0472">Membrane</keyword>
<feature type="transmembrane region" description="Helical" evidence="6">
    <location>
        <begin position="176"/>
        <end position="195"/>
    </location>
</feature>
<evidence type="ECO:0000256" key="1">
    <source>
        <dbReference type="ARBA" id="ARBA00004651"/>
    </source>
</evidence>
<dbReference type="Proteomes" id="UP001162891">
    <property type="component" value="Chromosome"/>
</dbReference>
<evidence type="ECO:0000256" key="6">
    <source>
        <dbReference type="SAM" id="Phobius"/>
    </source>
</evidence>
<name>A0ABM7WX74_9BACT</name>
<evidence type="ECO:0000313" key="8">
    <source>
        <dbReference type="Proteomes" id="UP001162891"/>
    </source>
</evidence>
<feature type="transmembrane region" description="Helical" evidence="6">
    <location>
        <begin position="132"/>
        <end position="156"/>
    </location>
</feature>
<feature type="transmembrane region" description="Helical" evidence="6">
    <location>
        <begin position="322"/>
        <end position="342"/>
    </location>
</feature>
<feature type="transmembrane region" description="Helical" evidence="6">
    <location>
        <begin position="215"/>
        <end position="243"/>
    </location>
</feature>
<keyword evidence="8" id="KW-1185">Reference proteome</keyword>
<dbReference type="PANTHER" id="PTHR30074:SF4">
    <property type="entry name" value="NI_FE-HYDROGENASE 2 B-TYPE CYTOCHROME SUBUNIT-RELATED"/>
    <property type="match status" value="1"/>
</dbReference>
<organism evidence="7 8">
    <name type="scientific">Anaeromyxobacter oryzae</name>
    <dbReference type="NCBI Taxonomy" id="2918170"/>
    <lineage>
        <taxon>Bacteria</taxon>
        <taxon>Pseudomonadati</taxon>
        <taxon>Myxococcota</taxon>
        <taxon>Myxococcia</taxon>
        <taxon>Myxococcales</taxon>
        <taxon>Cystobacterineae</taxon>
        <taxon>Anaeromyxobacteraceae</taxon>
        <taxon>Anaeromyxobacter</taxon>
    </lineage>
</organism>
<feature type="transmembrane region" description="Helical" evidence="6">
    <location>
        <begin position="58"/>
        <end position="81"/>
    </location>
</feature>
<evidence type="ECO:0000256" key="5">
    <source>
        <dbReference type="ARBA" id="ARBA00023136"/>
    </source>
</evidence>
<dbReference type="InterPro" id="IPR051817">
    <property type="entry name" value="FDH_cytochrome_b556_subunit"/>
</dbReference>
<protein>
    <submittedName>
        <fullName evidence="7">Ni/Fe-hydrogenase cytochrome b subunit</fullName>
    </submittedName>
</protein>
<evidence type="ECO:0000256" key="2">
    <source>
        <dbReference type="ARBA" id="ARBA00022475"/>
    </source>
</evidence>
<evidence type="ECO:0000313" key="7">
    <source>
        <dbReference type="EMBL" id="BDG04116.1"/>
    </source>
</evidence>
<evidence type="ECO:0000256" key="4">
    <source>
        <dbReference type="ARBA" id="ARBA00022989"/>
    </source>
</evidence>
<comment type="subcellular location">
    <subcellularLocation>
        <location evidence="1">Cell membrane</location>
        <topology evidence="1">Multi-pass membrane protein</topology>
    </subcellularLocation>
</comment>
<reference evidence="8" key="1">
    <citation type="journal article" date="2022" name="Int. J. Syst. Evol. Microbiol.">
        <title>Anaeromyxobacter oryzae sp. nov., Anaeromyxobacter diazotrophicus sp. nov. and Anaeromyxobacter paludicola sp. nov., isolated from paddy soils.</title>
        <authorList>
            <person name="Itoh H."/>
            <person name="Xu Z."/>
            <person name="Mise K."/>
            <person name="Masuda Y."/>
            <person name="Ushijima N."/>
            <person name="Hayakawa C."/>
            <person name="Shiratori Y."/>
            <person name="Senoo K."/>
        </authorList>
    </citation>
    <scope>NUCLEOTIDE SEQUENCE [LARGE SCALE GENOMIC DNA]</scope>
    <source>
        <strain evidence="8">Red232</strain>
    </source>
</reference>
<feature type="transmembrane region" description="Helical" evidence="6">
    <location>
        <begin position="362"/>
        <end position="386"/>
    </location>
</feature>
<keyword evidence="4 6" id="KW-1133">Transmembrane helix</keyword>
<feature type="transmembrane region" description="Helical" evidence="6">
    <location>
        <begin position="21"/>
        <end position="38"/>
    </location>
</feature>
<evidence type="ECO:0000256" key="3">
    <source>
        <dbReference type="ARBA" id="ARBA00022692"/>
    </source>
</evidence>